<keyword evidence="1" id="KW-1133">Transmembrane helix</keyword>
<evidence type="ECO:0000313" key="2">
    <source>
        <dbReference type="Proteomes" id="UP000887563"/>
    </source>
</evidence>
<feature type="transmembrane region" description="Helical" evidence="1">
    <location>
        <begin position="55"/>
        <end position="81"/>
    </location>
</feature>
<dbReference type="AlphaFoldDB" id="A0A914M9B9"/>
<evidence type="ECO:0000313" key="3">
    <source>
        <dbReference type="WBParaSite" id="Minc3s01466g24072"/>
    </source>
</evidence>
<keyword evidence="1" id="KW-0472">Membrane</keyword>
<dbReference type="WBParaSite" id="Minc3s01466g24072">
    <property type="protein sequence ID" value="Minc3s01466g24072"/>
    <property type="gene ID" value="Minc3s01466g24072"/>
</dbReference>
<organism evidence="2 3">
    <name type="scientific">Meloidogyne incognita</name>
    <name type="common">Southern root-knot nematode worm</name>
    <name type="synonym">Oxyuris incognita</name>
    <dbReference type="NCBI Taxonomy" id="6306"/>
    <lineage>
        <taxon>Eukaryota</taxon>
        <taxon>Metazoa</taxon>
        <taxon>Ecdysozoa</taxon>
        <taxon>Nematoda</taxon>
        <taxon>Chromadorea</taxon>
        <taxon>Rhabditida</taxon>
        <taxon>Tylenchina</taxon>
        <taxon>Tylenchomorpha</taxon>
        <taxon>Tylenchoidea</taxon>
        <taxon>Meloidogynidae</taxon>
        <taxon>Meloidogyninae</taxon>
        <taxon>Meloidogyne</taxon>
        <taxon>Meloidogyne incognita group</taxon>
    </lineage>
</organism>
<keyword evidence="1" id="KW-0812">Transmembrane</keyword>
<proteinExistence type="predicted"/>
<keyword evidence="2" id="KW-1185">Reference proteome</keyword>
<name>A0A914M9B9_MELIC</name>
<protein>
    <submittedName>
        <fullName evidence="3">Uncharacterized protein</fullName>
    </submittedName>
</protein>
<sequence length="90" mass="10430">NYTICLVYSLRSLETNNDVHNTNIDSSAKLLYKSCIDVKTLEQMGFWSSLSPTTIVIFCVLIFYFVAFFSVFVQFICIFIYGTMRRCVPE</sequence>
<dbReference type="Proteomes" id="UP000887563">
    <property type="component" value="Unplaced"/>
</dbReference>
<reference evidence="3" key="1">
    <citation type="submission" date="2022-11" db="UniProtKB">
        <authorList>
            <consortium name="WormBaseParasite"/>
        </authorList>
    </citation>
    <scope>IDENTIFICATION</scope>
</reference>
<evidence type="ECO:0000256" key="1">
    <source>
        <dbReference type="SAM" id="Phobius"/>
    </source>
</evidence>
<accession>A0A914M9B9</accession>